<feature type="transmembrane region" description="Helical" evidence="8">
    <location>
        <begin position="45"/>
        <end position="77"/>
    </location>
</feature>
<keyword evidence="4" id="KW-0997">Cell inner membrane</keyword>
<name>A0A4R4EG83_9BACL</name>
<feature type="transmembrane region" description="Helical" evidence="8">
    <location>
        <begin position="12"/>
        <end position="33"/>
    </location>
</feature>
<sequence>MTKLFQKKEFGIGLIVILLALILSIVNPVFFTAENILDVLKANSVLGILAVGMTLIIITGGIDVSVAAVTAAVTVVIGKMAVAMHASSWSILAIFIVAPLVGACFGFVNGILISKTKIPPIVTSLGTMSILSGVTLYVTNGEYMNSSMLPASFIHFSNLKIAGVSILIIIFVLTVLITWFIMKYLSIGRSILSFGGNPVSAMRVGINLTKVQIFVYTYMGFLAGIAAIVQTAYTKGVDPNGFVGFELTVIAAVVLGGANILGGSGSMLGSFLGVLLLGIMQNGLILAKINTFWQEIIVGAIILLAVSYDMIKRKREERSLAKVEVEG</sequence>
<feature type="transmembrane region" description="Helical" evidence="8">
    <location>
        <begin position="268"/>
        <end position="286"/>
    </location>
</feature>
<dbReference type="GO" id="GO:0022857">
    <property type="term" value="F:transmembrane transporter activity"/>
    <property type="evidence" value="ECO:0007669"/>
    <property type="project" value="InterPro"/>
</dbReference>
<keyword evidence="7 8" id="KW-0472">Membrane</keyword>
<evidence type="ECO:0000313" key="10">
    <source>
        <dbReference type="Proteomes" id="UP000295418"/>
    </source>
</evidence>
<dbReference type="EMBL" id="SKFG01000010">
    <property type="protein sequence ID" value="TCZ77145.1"/>
    <property type="molecule type" value="Genomic_DNA"/>
</dbReference>
<dbReference type="PANTHER" id="PTHR32196:SF21">
    <property type="entry name" value="ABC TRANSPORTER PERMEASE PROTEIN YPHD-RELATED"/>
    <property type="match status" value="1"/>
</dbReference>
<evidence type="ECO:0000256" key="6">
    <source>
        <dbReference type="ARBA" id="ARBA00022989"/>
    </source>
</evidence>
<reference evidence="9 10" key="1">
    <citation type="submission" date="2019-03" db="EMBL/GenBank/DDBJ databases">
        <authorList>
            <person name="Kim M.K.M."/>
        </authorList>
    </citation>
    <scope>NUCLEOTIDE SEQUENCE [LARGE SCALE GENOMIC DNA]</scope>
    <source>
        <strain evidence="9 10">18JY21-1</strain>
    </source>
</reference>
<feature type="transmembrane region" description="Helical" evidence="8">
    <location>
        <begin position="118"/>
        <end position="138"/>
    </location>
</feature>
<evidence type="ECO:0000256" key="1">
    <source>
        <dbReference type="ARBA" id="ARBA00004651"/>
    </source>
</evidence>
<feature type="transmembrane region" description="Helical" evidence="8">
    <location>
        <begin position="213"/>
        <end position="233"/>
    </location>
</feature>
<dbReference type="Pfam" id="PF02653">
    <property type="entry name" value="BPD_transp_2"/>
    <property type="match status" value="1"/>
</dbReference>
<dbReference type="Proteomes" id="UP000295418">
    <property type="component" value="Unassembled WGS sequence"/>
</dbReference>
<dbReference type="GO" id="GO:0005886">
    <property type="term" value="C:plasma membrane"/>
    <property type="evidence" value="ECO:0007669"/>
    <property type="project" value="UniProtKB-SubCell"/>
</dbReference>
<protein>
    <submittedName>
        <fullName evidence="9">ABC transporter permease</fullName>
    </submittedName>
</protein>
<evidence type="ECO:0000256" key="3">
    <source>
        <dbReference type="ARBA" id="ARBA00022475"/>
    </source>
</evidence>
<keyword evidence="5 8" id="KW-0812">Transmembrane</keyword>
<comment type="caution">
    <text evidence="9">The sequence shown here is derived from an EMBL/GenBank/DDBJ whole genome shotgun (WGS) entry which is preliminary data.</text>
</comment>
<feature type="transmembrane region" description="Helical" evidence="8">
    <location>
        <begin position="239"/>
        <end position="261"/>
    </location>
</feature>
<dbReference type="OrthoDB" id="9813906at2"/>
<feature type="transmembrane region" description="Helical" evidence="8">
    <location>
        <begin position="89"/>
        <end position="112"/>
    </location>
</feature>
<evidence type="ECO:0000256" key="8">
    <source>
        <dbReference type="SAM" id="Phobius"/>
    </source>
</evidence>
<accession>A0A4R4EG83</accession>
<comment type="subcellular location">
    <subcellularLocation>
        <location evidence="1">Cell membrane</location>
        <topology evidence="1">Multi-pass membrane protein</topology>
    </subcellularLocation>
</comment>
<evidence type="ECO:0000313" key="9">
    <source>
        <dbReference type="EMBL" id="TCZ77145.1"/>
    </source>
</evidence>
<proteinExistence type="predicted"/>
<keyword evidence="6 8" id="KW-1133">Transmembrane helix</keyword>
<gene>
    <name evidence="9" type="ORF">E0485_11835</name>
</gene>
<dbReference type="PANTHER" id="PTHR32196">
    <property type="entry name" value="ABC TRANSPORTER PERMEASE PROTEIN YPHD-RELATED-RELATED"/>
    <property type="match status" value="1"/>
</dbReference>
<dbReference type="AlphaFoldDB" id="A0A4R4EG83"/>
<dbReference type="CDD" id="cd06579">
    <property type="entry name" value="TM_PBP1_transp_AraH_like"/>
    <property type="match status" value="1"/>
</dbReference>
<feature type="transmembrane region" description="Helical" evidence="8">
    <location>
        <begin position="292"/>
        <end position="311"/>
    </location>
</feature>
<keyword evidence="2" id="KW-0813">Transport</keyword>
<keyword evidence="10" id="KW-1185">Reference proteome</keyword>
<evidence type="ECO:0000256" key="5">
    <source>
        <dbReference type="ARBA" id="ARBA00022692"/>
    </source>
</evidence>
<dbReference type="InterPro" id="IPR001851">
    <property type="entry name" value="ABC_transp_permease"/>
</dbReference>
<evidence type="ECO:0000256" key="2">
    <source>
        <dbReference type="ARBA" id="ARBA00022448"/>
    </source>
</evidence>
<evidence type="ECO:0000256" key="4">
    <source>
        <dbReference type="ARBA" id="ARBA00022519"/>
    </source>
</evidence>
<evidence type="ECO:0000256" key="7">
    <source>
        <dbReference type="ARBA" id="ARBA00023136"/>
    </source>
</evidence>
<feature type="transmembrane region" description="Helical" evidence="8">
    <location>
        <begin position="159"/>
        <end position="181"/>
    </location>
</feature>
<organism evidence="9 10">
    <name type="scientific">Paenibacillus albiflavus</name>
    <dbReference type="NCBI Taxonomy" id="2545760"/>
    <lineage>
        <taxon>Bacteria</taxon>
        <taxon>Bacillati</taxon>
        <taxon>Bacillota</taxon>
        <taxon>Bacilli</taxon>
        <taxon>Bacillales</taxon>
        <taxon>Paenibacillaceae</taxon>
        <taxon>Paenibacillus</taxon>
    </lineage>
</organism>
<dbReference type="RefSeq" id="WP_132418246.1">
    <property type="nucleotide sequence ID" value="NZ_SKFG01000010.1"/>
</dbReference>
<keyword evidence="3" id="KW-1003">Cell membrane</keyword>